<dbReference type="AlphaFoldDB" id="A0A191ZSF7"/>
<dbReference type="Proteomes" id="UP000078572">
    <property type="component" value="Chromosome 1"/>
</dbReference>
<protein>
    <submittedName>
        <fullName evidence="1">Uncharacterized protein</fullName>
    </submittedName>
</protein>
<proteinExistence type="predicted"/>
<dbReference type="RefSeq" id="WP_064801171.1">
    <property type="nucleotide sequence ID" value="NZ_CP016022.1"/>
</dbReference>
<organism evidence="1 2">
    <name type="scientific">Ralstonia insidiosa</name>
    <dbReference type="NCBI Taxonomy" id="190721"/>
    <lineage>
        <taxon>Bacteria</taxon>
        <taxon>Pseudomonadati</taxon>
        <taxon>Pseudomonadota</taxon>
        <taxon>Betaproteobacteria</taxon>
        <taxon>Burkholderiales</taxon>
        <taxon>Burkholderiaceae</taxon>
        <taxon>Ralstonia</taxon>
    </lineage>
</organism>
<evidence type="ECO:0000313" key="2">
    <source>
        <dbReference type="Proteomes" id="UP000078572"/>
    </source>
</evidence>
<sequence length="268" mass="26591">MKTKTLAWMLPLAYAGWCTGASAGTLPNLAEASDAHDSAVLFHSGTVVELADDGELAQQRGKYLGASIVSGFMIEMASQWRNEAGQAAAEARILATNLRSSTANVAVSTQASVQMGAGALAGASSGATASGGAGVQVNGVGQVTQVAGNNNLASNTTSISMQAAPLPTLPSGSALATAAQNGFTAQAQAGAGGVQVAITSPMGVASQSVTPNLAGAAGSVMQVAQMAGNAQLIANQLSIQLQIQTMSRQQLAQIGVAQALQAVAGLRR</sequence>
<keyword evidence="2" id="KW-1185">Reference proteome</keyword>
<dbReference type="GeneID" id="61524481"/>
<dbReference type="OrthoDB" id="8971138at2"/>
<evidence type="ECO:0000313" key="1">
    <source>
        <dbReference type="EMBL" id="ANJ71055.1"/>
    </source>
</evidence>
<gene>
    <name evidence="1" type="ORF">A9Y76_00505</name>
</gene>
<accession>A0A191ZSF7</accession>
<reference evidence="2" key="1">
    <citation type="submission" date="2016-06" db="EMBL/GenBank/DDBJ databases">
        <authorList>
            <person name="Xu Y."/>
            <person name="Nagy A."/>
            <person name="Yan X."/>
            <person name="Kim S.W."/>
            <person name="Haley B."/>
            <person name="Liu N.T."/>
            <person name="Nou X."/>
        </authorList>
    </citation>
    <scope>NUCLEOTIDE SEQUENCE [LARGE SCALE GENOMIC DNA]</scope>
    <source>
        <strain evidence="2">ATCC 49129</strain>
    </source>
</reference>
<name>A0A191ZSF7_9RALS</name>
<dbReference type="EMBL" id="CP016022">
    <property type="protein sequence ID" value="ANJ71055.1"/>
    <property type="molecule type" value="Genomic_DNA"/>
</dbReference>
<dbReference type="STRING" id="190721.ACS15_0104"/>